<sequence length="139" mass="15570">MTTGLKMPSSYYMQLINAFPPRPITDDAELLATQARINAILDRSPLTQDDQDYLKVLGTLVYEYEERTEVFPRLTGLALLRSLMTEMNLLPQDLVPILEDASIVDGILSGAVQPSKLQVQQLATFFRVSPQSLGERSRV</sequence>
<organism evidence="2">
    <name type="scientific">Leptolyngbya boryana CZ1</name>
    <dbReference type="NCBI Taxonomy" id="3060204"/>
    <lineage>
        <taxon>Bacteria</taxon>
        <taxon>Bacillati</taxon>
        <taxon>Cyanobacteriota</taxon>
        <taxon>Cyanophyceae</taxon>
        <taxon>Leptolyngbyales</taxon>
        <taxon>Leptolyngbyaceae</taxon>
        <taxon>Leptolyngbya group</taxon>
        <taxon>Leptolyngbya</taxon>
    </lineage>
</organism>
<reference evidence="2" key="1">
    <citation type="journal article" date="2023" name="Plants (Basel)">
        <title>Genomic Analysis of Leptolyngbya boryana CZ1 Reveals Efficient Carbon Fixation Modules.</title>
        <authorList>
            <person name="Bai X."/>
            <person name="Wang H."/>
            <person name="Cheng W."/>
            <person name="Wang J."/>
            <person name="Ma M."/>
            <person name="Hu H."/>
            <person name="Song Z."/>
            <person name="Ma H."/>
            <person name="Fan Y."/>
            <person name="Du C."/>
            <person name="Xu J."/>
        </authorList>
    </citation>
    <scope>NUCLEOTIDE SEQUENCE</scope>
    <source>
        <strain evidence="2">CZ1</strain>
    </source>
</reference>
<gene>
    <name evidence="2" type="ORF">Q2T42_00165</name>
    <name evidence="1" type="ORF">Q2T42_30790</name>
</gene>
<reference evidence="2" key="2">
    <citation type="submission" date="2023-07" db="EMBL/GenBank/DDBJ databases">
        <authorList>
            <person name="Bai X.-H."/>
            <person name="Wang H.-H."/>
            <person name="Wang J."/>
            <person name="Ma M.-Y."/>
            <person name="Hu H.-H."/>
            <person name="Song Z.-L."/>
            <person name="Ma H.-G."/>
            <person name="Fan Y."/>
            <person name="Du C.-Y."/>
            <person name="Xu J.-C."/>
        </authorList>
    </citation>
    <scope>NUCLEOTIDE SEQUENCE</scope>
    <source>
        <strain evidence="2">CZ1</strain>
    </source>
</reference>
<dbReference type="EMBL" id="CP130144">
    <property type="protein sequence ID" value="WNZ46179.1"/>
    <property type="molecule type" value="Genomic_DNA"/>
</dbReference>
<name>A0AA96X626_LEPBY</name>
<evidence type="ECO:0000313" key="2">
    <source>
        <dbReference type="EMBL" id="WNZ46250.1"/>
    </source>
</evidence>
<evidence type="ECO:0000313" key="1">
    <source>
        <dbReference type="EMBL" id="WNZ46179.1"/>
    </source>
</evidence>
<protein>
    <submittedName>
        <fullName evidence="2">Transcriptional regulator</fullName>
    </submittedName>
</protein>
<dbReference type="EMBL" id="CP130144">
    <property type="protein sequence ID" value="WNZ46250.1"/>
    <property type="molecule type" value="Genomic_DNA"/>
</dbReference>
<dbReference type="AlphaFoldDB" id="A0AA96X626"/>
<dbReference type="RefSeq" id="WP_316427429.1">
    <property type="nucleotide sequence ID" value="NZ_CP130144.1"/>
</dbReference>
<accession>A0AA96X626</accession>
<proteinExistence type="predicted"/>